<keyword evidence="6" id="KW-0945">Host-virus interaction</keyword>
<dbReference type="Gene3D" id="2.60.175.10">
    <property type="entry name" value="Capsid protein VP1,Polyomavirus"/>
    <property type="match status" value="1"/>
</dbReference>
<evidence type="ECO:0000256" key="11">
    <source>
        <dbReference type="ARBA" id="ARBA00022890"/>
    </source>
</evidence>
<keyword evidence="13" id="KW-1015">Disulfide bond</keyword>
<evidence type="ECO:0000256" key="6">
    <source>
        <dbReference type="ARBA" id="ARBA00022581"/>
    </source>
</evidence>
<dbReference type="GO" id="GO:0075509">
    <property type="term" value="P:endocytosis involved in viral entry into host cell"/>
    <property type="evidence" value="ECO:0007669"/>
    <property type="project" value="UniProtKB-KW"/>
</dbReference>
<dbReference type="EMBL" id="PP711976">
    <property type="protein sequence ID" value="XBH24061.1"/>
    <property type="molecule type" value="Genomic_DNA"/>
</dbReference>
<evidence type="ECO:0000256" key="10">
    <source>
        <dbReference type="ARBA" id="ARBA00022844"/>
    </source>
</evidence>
<comment type="similarity">
    <text evidence="3">Belongs to the polyomaviruses coat protein VP1 family.</text>
</comment>
<dbReference type="GO" id="GO:0019062">
    <property type="term" value="P:virion attachment to host cell"/>
    <property type="evidence" value="ECO:0007669"/>
    <property type="project" value="UniProtKB-KW"/>
</dbReference>
<dbReference type="InterPro" id="IPR036931">
    <property type="entry name" value="Polyomavir_VP1_sf"/>
</dbReference>
<comment type="subcellular location">
    <subcellularLocation>
        <location evidence="1">Host nucleus</location>
    </subcellularLocation>
    <subcellularLocation>
        <location evidence="2">Virion</location>
    </subcellularLocation>
</comment>
<dbReference type="InterPro" id="IPR000662">
    <property type="entry name" value="Capsid_VP1_Polyomavir"/>
</dbReference>
<evidence type="ECO:0000256" key="8">
    <source>
        <dbReference type="ARBA" id="ARBA00022804"/>
    </source>
</evidence>
<evidence type="ECO:0000256" key="2">
    <source>
        <dbReference type="ARBA" id="ARBA00004328"/>
    </source>
</evidence>
<feature type="compositionally biased region" description="Pro residues" evidence="15">
    <location>
        <begin position="454"/>
        <end position="493"/>
    </location>
</feature>
<dbReference type="PANTHER" id="PTHR24216">
    <property type="entry name" value="PAXILLIN-RELATED"/>
    <property type="match status" value="1"/>
</dbReference>
<dbReference type="InterPro" id="IPR011222">
    <property type="entry name" value="dsDNA_vir_gr_I_capsid"/>
</dbReference>
<dbReference type="Pfam" id="PF00718">
    <property type="entry name" value="Polyoma_coat"/>
    <property type="match status" value="1"/>
</dbReference>
<organism evidence="16">
    <name type="scientific">Miniopterus bat polyomavirus</name>
    <dbReference type="NCBI Taxonomy" id="3141924"/>
    <lineage>
        <taxon>Viruses</taxon>
        <taxon>Monodnaviria</taxon>
        <taxon>Shotokuvirae</taxon>
        <taxon>Cossaviricota</taxon>
        <taxon>Papovaviricetes</taxon>
        <taxon>Sepolyvirales</taxon>
        <taxon>Polyomaviridae</taxon>
    </lineage>
</organism>
<keyword evidence="12" id="KW-0426">Late protein</keyword>
<reference evidence="16" key="1">
    <citation type="journal article" date="2024" name="Microbiome">
        <title>Substantial viral diversity in bats and rodents from East Africa: insights into evolution, recombination, and cocirculation.</title>
        <authorList>
            <person name="Wang D."/>
            <person name="Yang X."/>
            <person name="Ren Z."/>
            <person name="Hu B."/>
            <person name="Zhao H."/>
            <person name="Yang K."/>
            <person name="Shi P."/>
            <person name="Zhang Z."/>
            <person name="Feng Q."/>
            <person name="Nawenja C.V."/>
            <person name="Obanda V."/>
            <person name="Robert K."/>
            <person name="Nalikka B."/>
            <person name="Waruhiu C.N."/>
            <person name="Ochola G.O."/>
            <person name="Onyuok S.O."/>
            <person name="Ochieng H."/>
            <person name="Li B."/>
            <person name="Zhu Y."/>
            <person name="Si H."/>
            <person name="Yin J."/>
            <person name="Kristiansen K."/>
            <person name="Jin X."/>
            <person name="Xu X."/>
            <person name="Xiao M."/>
            <person name="Agwanda B."/>
            <person name="Ommeh S."/>
            <person name="Li J."/>
            <person name="Shi Z.L."/>
        </authorList>
    </citation>
    <scope>NUCLEOTIDE SEQUENCE</scope>
    <source>
        <strain evidence="16">1A/Kenya/BAT2996/2015</strain>
    </source>
</reference>
<evidence type="ECO:0000256" key="5">
    <source>
        <dbReference type="ARBA" id="ARBA00022562"/>
    </source>
</evidence>
<evidence type="ECO:0000256" key="3">
    <source>
        <dbReference type="ARBA" id="ARBA00006893"/>
    </source>
</evidence>
<evidence type="ECO:0000256" key="1">
    <source>
        <dbReference type="ARBA" id="ARBA00004147"/>
    </source>
</evidence>
<reference evidence="16" key="2">
    <citation type="submission" date="2024-02" db="EMBL/GenBank/DDBJ databases">
        <authorList>
            <person name="Hu B."/>
        </authorList>
    </citation>
    <scope>NUCLEOTIDE SEQUENCE</scope>
    <source>
        <strain evidence="16">1A/Kenya/BAT2996/2015</strain>
    </source>
</reference>
<feature type="compositionally biased region" description="Pro residues" evidence="15">
    <location>
        <begin position="404"/>
        <end position="438"/>
    </location>
</feature>
<dbReference type="SUPFAM" id="SSF88648">
    <property type="entry name" value="Group I dsDNA viruses"/>
    <property type="match status" value="1"/>
</dbReference>
<dbReference type="GO" id="GO:0042025">
    <property type="term" value="C:host cell nucleus"/>
    <property type="evidence" value="ECO:0007669"/>
    <property type="project" value="UniProtKB-SubCell"/>
</dbReference>
<evidence type="ECO:0000256" key="15">
    <source>
        <dbReference type="SAM" id="MobiDB-lite"/>
    </source>
</evidence>
<accession>A0AAU7E2G1</accession>
<name>A0AAU7E2G1_9POLY</name>
<feature type="compositionally biased region" description="Low complexity" evidence="15">
    <location>
        <begin position="439"/>
        <end position="453"/>
    </location>
</feature>
<keyword evidence="7" id="KW-1162">Viral penetration into host cytoplasm</keyword>
<evidence type="ECO:0000256" key="14">
    <source>
        <dbReference type="ARBA" id="ARBA00023296"/>
    </source>
</evidence>
<evidence type="ECO:0000256" key="7">
    <source>
        <dbReference type="ARBA" id="ARBA00022595"/>
    </source>
</evidence>
<evidence type="ECO:0000256" key="13">
    <source>
        <dbReference type="ARBA" id="ARBA00023157"/>
    </source>
</evidence>
<keyword evidence="9" id="KW-1145">T=7 icosahedral capsid protein</keyword>
<keyword evidence="10" id="KW-0946">Virion</keyword>
<dbReference type="GO" id="GO:0005198">
    <property type="term" value="F:structural molecule activity"/>
    <property type="evidence" value="ECO:0007669"/>
    <property type="project" value="InterPro"/>
</dbReference>
<sequence length="493" mass="53432">MPTKRKADKAEKPVKKSCISRPNPCCPRLAQVPKLIMKGGIEVLSLVTGDDAITEIEVFLNPRMGVNATDLEQYSDWYTYSYDIYPQAKTKAMTPENLPSYSVGIIPLPILNEDLTCDTLQMWEAVSVKTEVVGASSLVNVHYWDAKTVFNGGAAMSMAGVNYHMFAVGGEPLDLQGLVLDYKTVYPSGEGMPINIETITGQKMTPRNQGLDPTAKAKLTRDGYFPVEIWGPDPSKNENSRYFGSFQSGDQTPTTLQFTNTLTTVLLDENGVGPLCKGDKLFLSCVDIVGFLFKKSGRMAYHGLPRYFNVSLRKRWVKNPYPVTNLLNSLFNNLMPQVTGQPMTGPQSQVEEVRIYQGMEGVPGDPNVFRYIDQYGQSRVQVPGRGPSPASIYPAPSTYPFPPSYPPAPSPPSPTPGPVPPNPNPNVPPGPEPTPQPPAGSDTTPSVPVSPASPAEPPATPEPTPPPPPSPEPEPQPPLPPGPPPPSPQEDES</sequence>
<keyword evidence="11" id="KW-1164">Virus endocytosis by host</keyword>
<keyword evidence="4" id="KW-0167">Capsid protein</keyword>
<proteinExistence type="inferred from homology"/>
<protein>
    <submittedName>
        <fullName evidence="16">VP1 protein</fullName>
    </submittedName>
</protein>
<feature type="region of interest" description="Disordered" evidence="15">
    <location>
        <begin position="404"/>
        <end position="493"/>
    </location>
</feature>
<dbReference type="GO" id="GO:0039620">
    <property type="term" value="C:T=7 icosahedral viral capsid"/>
    <property type="evidence" value="ECO:0007669"/>
    <property type="project" value="UniProtKB-KW"/>
</dbReference>
<dbReference type="PRINTS" id="PR01217">
    <property type="entry name" value="PRICHEXTENSN"/>
</dbReference>
<evidence type="ECO:0000256" key="12">
    <source>
        <dbReference type="ARBA" id="ARBA00022921"/>
    </source>
</evidence>
<dbReference type="PANTHER" id="PTHR24216:SF65">
    <property type="entry name" value="PAXILLIN-LIKE PROTEIN 1"/>
    <property type="match status" value="1"/>
</dbReference>
<keyword evidence="5" id="KW-1048">Host nucleus</keyword>
<keyword evidence="14" id="KW-1160">Virus entry into host cell</keyword>
<keyword evidence="8" id="KW-1161">Viral attachment to host cell</keyword>
<evidence type="ECO:0000256" key="4">
    <source>
        <dbReference type="ARBA" id="ARBA00022561"/>
    </source>
</evidence>
<evidence type="ECO:0000256" key="9">
    <source>
        <dbReference type="ARBA" id="ARBA00022828"/>
    </source>
</evidence>
<evidence type="ECO:0000313" key="16">
    <source>
        <dbReference type="EMBL" id="XBH24061.1"/>
    </source>
</evidence>